<dbReference type="InterPro" id="IPR002818">
    <property type="entry name" value="DJ-1/PfpI"/>
</dbReference>
<name>A0ABW1Z589_9RHOB</name>
<dbReference type="InterPro" id="IPR029062">
    <property type="entry name" value="Class_I_gatase-like"/>
</dbReference>
<evidence type="ECO:0000256" key="2">
    <source>
        <dbReference type="ARBA" id="ARBA00023163"/>
    </source>
</evidence>
<dbReference type="PROSITE" id="PS01124">
    <property type="entry name" value="HTH_ARAC_FAMILY_2"/>
    <property type="match status" value="1"/>
</dbReference>
<evidence type="ECO:0000313" key="4">
    <source>
        <dbReference type="EMBL" id="MFC6643582.1"/>
    </source>
</evidence>
<reference evidence="5" key="1">
    <citation type="journal article" date="2019" name="Int. J. Syst. Evol. Microbiol.">
        <title>The Global Catalogue of Microorganisms (GCM) 10K type strain sequencing project: providing services to taxonomists for standard genome sequencing and annotation.</title>
        <authorList>
            <consortium name="The Broad Institute Genomics Platform"/>
            <consortium name="The Broad Institute Genome Sequencing Center for Infectious Disease"/>
            <person name="Wu L."/>
            <person name="Ma J."/>
        </authorList>
    </citation>
    <scope>NUCLEOTIDE SEQUENCE [LARGE SCALE GENOMIC DNA]</scope>
    <source>
        <strain evidence="5">NBRC 111368</strain>
    </source>
</reference>
<dbReference type="EMBL" id="JBHSWA010000003">
    <property type="protein sequence ID" value="MFC6643582.1"/>
    <property type="molecule type" value="Genomic_DNA"/>
</dbReference>
<dbReference type="RefSeq" id="WP_132445936.1">
    <property type="nucleotide sequence ID" value="NZ_JBHSWA010000003.1"/>
</dbReference>
<feature type="domain" description="HTH araC/xylS-type" evidence="3">
    <location>
        <begin position="211"/>
        <end position="309"/>
    </location>
</feature>
<keyword evidence="2" id="KW-0804">Transcription</keyword>
<dbReference type="InterPro" id="IPR009057">
    <property type="entry name" value="Homeodomain-like_sf"/>
</dbReference>
<dbReference type="Pfam" id="PF12833">
    <property type="entry name" value="HTH_18"/>
    <property type="match status" value="1"/>
</dbReference>
<keyword evidence="1" id="KW-0805">Transcription regulation</keyword>
<accession>A0ABW1Z589</accession>
<evidence type="ECO:0000259" key="3">
    <source>
        <dbReference type="PROSITE" id="PS01124"/>
    </source>
</evidence>
<dbReference type="Proteomes" id="UP001596403">
    <property type="component" value="Unassembled WGS sequence"/>
</dbReference>
<dbReference type="PANTHER" id="PTHR43130:SF3">
    <property type="entry name" value="HTH-TYPE TRANSCRIPTIONAL REGULATOR RV1931C"/>
    <property type="match status" value="1"/>
</dbReference>
<sequence>MSPERPFQLTFLPFDGFSNMVLASAVEPLRAACDISGNALFRWQVATLGGQSVRSSSGMQLRADTALEEIERADALVIVAGYGVREQAEPPQVRAAMRTAARRADSLMGLDMGAWIMAASGLLHGRRATVHWYELDAFAETFLQVDVVADSYVVDRDRQSAGSATSAMSLILELIRDRAGDALAHDVSTLFVYDTAEARRADSGALSPRLGRAVRWMLKYIEEPLPLAAVSMHAGVSLRSLDRMFHRELGVSAGEYYRRLRLTQARSLAIETSMPTHEIAARTGFGSAATLARAFKVQFGSTISELRRGTRV</sequence>
<organism evidence="4 5">
    <name type="scientific">Sulfitobacter profundi</name>
    <dbReference type="NCBI Taxonomy" id="2679961"/>
    <lineage>
        <taxon>Bacteria</taxon>
        <taxon>Pseudomonadati</taxon>
        <taxon>Pseudomonadota</taxon>
        <taxon>Alphaproteobacteria</taxon>
        <taxon>Rhodobacterales</taxon>
        <taxon>Roseobacteraceae</taxon>
        <taxon>Sulfitobacter</taxon>
    </lineage>
</organism>
<dbReference type="SMART" id="SM00342">
    <property type="entry name" value="HTH_ARAC"/>
    <property type="match status" value="1"/>
</dbReference>
<dbReference type="SUPFAM" id="SSF52317">
    <property type="entry name" value="Class I glutamine amidotransferase-like"/>
    <property type="match status" value="1"/>
</dbReference>
<dbReference type="PANTHER" id="PTHR43130">
    <property type="entry name" value="ARAC-FAMILY TRANSCRIPTIONAL REGULATOR"/>
    <property type="match status" value="1"/>
</dbReference>
<protein>
    <submittedName>
        <fullName evidence="4">GlxA family transcriptional regulator</fullName>
    </submittedName>
</protein>
<dbReference type="Pfam" id="PF01965">
    <property type="entry name" value="DJ-1_PfpI"/>
    <property type="match status" value="1"/>
</dbReference>
<gene>
    <name evidence="4" type="ORF">ACFQAU_19570</name>
</gene>
<proteinExistence type="predicted"/>
<dbReference type="SUPFAM" id="SSF46689">
    <property type="entry name" value="Homeodomain-like"/>
    <property type="match status" value="2"/>
</dbReference>
<dbReference type="InterPro" id="IPR052158">
    <property type="entry name" value="INH-QAR"/>
</dbReference>
<keyword evidence="5" id="KW-1185">Reference proteome</keyword>
<dbReference type="InterPro" id="IPR018060">
    <property type="entry name" value="HTH_AraC"/>
</dbReference>
<evidence type="ECO:0000313" key="5">
    <source>
        <dbReference type="Proteomes" id="UP001596403"/>
    </source>
</evidence>
<dbReference type="CDD" id="cd03136">
    <property type="entry name" value="GATase1_AraC_ArgR_like"/>
    <property type="match status" value="1"/>
</dbReference>
<dbReference type="Gene3D" id="3.40.50.880">
    <property type="match status" value="1"/>
</dbReference>
<comment type="caution">
    <text evidence="4">The sequence shown here is derived from an EMBL/GenBank/DDBJ whole genome shotgun (WGS) entry which is preliminary data.</text>
</comment>
<evidence type="ECO:0000256" key="1">
    <source>
        <dbReference type="ARBA" id="ARBA00023015"/>
    </source>
</evidence>
<dbReference type="Gene3D" id="1.10.10.60">
    <property type="entry name" value="Homeodomain-like"/>
    <property type="match status" value="1"/>
</dbReference>